<organism evidence="1 2">
    <name type="scientific">Haloarcula quadrata</name>
    <dbReference type="NCBI Taxonomy" id="182779"/>
    <lineage>
        <taxon>Archaea</taxon>
        <taxon>Methanobacteriati</taxon>
        <taxon>Methanobacteriota</taxon>
        <taxon>Stenosarchaea group</taxon>
        <taxon>Halobacteria</taxon>
        <taxon>Halobacteriales</taxon>
        <taxon>Haloarculaceae</taxon>
        <taxon>Haloarcula</taxon>
    </lineage>
</organism>
<evidence type="ECO:0000313" key="1">
    <source>
        <dbReference type="EMBL" id="RKS83733.1"/>
    </source>
</evidence>
<proteinExistence type="predicted"/>
<dbReference type="Proteomes" id="UP000268233">
    <property type="component" value="Unassembled WGS sequence"/>
</dbReference>
<comment type="caution">
    <text evidence="1">The sequence shown here is derived from an EMBL/GenBank/DDBJ whole genome shotgun (WGS) entry which is preliminary data.</text>
</comment>
<sequence>MFISRGGTTQSYALIAAVAGPAGVRHSLSRAVVCRLLAPDSVLSTLPVGVDQVTHSLEGRPLALTASRFNH</sequence>
<name>A0A495R8R1_9EURY</name>
<accession>A0A495R8R1</accession>
<keyword evidence="2" id="KW-1185">Reference proteome</keyword>
<dbReference type="AlphaFoldDB" id="A0A495R8R1"/>
<protein>
    <submittedName>
        <fullName evidence="1">Uncharacterized protein</fullName>
    </submittedName>
</protein>
<gene>
    <name evidence="1" type="ORF">BDK61_3127</name>
</gene>
<evidence type="ECO:0000313" key="2">
    <source>
        <dbReference type="Proteomes" id="UP000268233"/>
    </source>
</evidence>
<reference evidence="1 2" key="1">
    <citation type="submission" date="2018-10" db="EMBL/GenBank/DDBJ databases">
        <title>Genomic Encyclopedia of Archaeal and Bacterial Type Strains, Phase II (KMG-II): from individual species to whole genera.</title>
        <authorList>
            <person name="Goeker M."/>
        </authorList>
    </citation>
    <scope>NUCLEOTIDE SEQUENCE [LARGE SCALE GENOMIC DNA]</scope>
    <source>
        <strain evidence="1 2">DSM 11927</strain>
    </source>
</reference>
<dbReference type="EMBL" id="RBWW01000001">
    <property type="protein sequence ID" value="RKS83733.1"/>
    <property type="molecule type" value="Genomic_DNA"/>
</dbReference>